<dbReference type="RefSeq" id="WP_213249298.1">
    <property type="nucleotide sequence ID" value="NZ_CP045806.1"/>
</dbReference>
<proteinExistence type="predicted"/>
<gene>
    <name evidence="2" type="ORF">GII31_10455</name>
</gene>
<accession>A0ABX6IHD9</accession>
<keyword evidence="3" id="KW-1185">Reference proteome</keyword>
<protein>
    <submittedName>
        <fullName evidence="2">TetR family transcriptional regulator</fullName>
    </submittedName>
</protein>
<evidence type="ECO:0000313" key="3">
    <source>
        <dbReference type="Proteomes" id="UP001059836"/>
    </source>
</evidence>
<name>A0ABX6IHD9_9ACTN</name>
<dbReference type="InterPro" id="IPR041678">
    <property type="entry name" value="TetR_C_16"/>
</dbReference>
<dbReference type="Gene3D" id="1.10.357.10">
    <property type="entry name" value="Tetracycline Repressor, domain 2"/>
    <property type="match status" value="1"/>
</dbReference>
<dbReference type="EMBL" id="CP045809">
    <property type="protein sequence ID" value="QHN35247.1"/>
    <property type="molecule type" value="Genomic_DNA"/>
</dbReference>
<dbReference type="SUPFAM" id="SSF48498">
    <property type="entry name" value="Tetracyclin repressor-like, C-terminal domain"/>
    <property type="match status" value="1"/>
</dbReference>
<evidence type="ECO:0000313" key="2">
    <source>
        <dbReference type="EMBL" id="QHN35247.1"/>
    </source>
</evidence>
<reference evidence="2" key="1">
    <citation type="journal article" date="2021" name="Nat. Microbiol.">
        <title>Cocultivation of an ultrasmall environmental parasitic bacterium with lytic ability against bacteria associated with wastewater foams.</title>
        <authorList>
            <person name="Batinovic S."/>
            <person name="Rose J.J.A."/>
            <person name="Ratcliffe J."/>
            <person name="Seviour R.J."/>
            <person name="Petrovski S."/>
        </authorList>
    </citation>
    <scope>NUCLEOTIDE SEQUENCE</scope>
    <source>
        <strain evidence="2">CON9</strain>
    </source>
</reference>
<organism evidence="2 3">
    <name type="scientific">Gordonia pseudamarae</name>
    <dbReference type="NCBI Taxonomy" id="2831662"/>
    <lineage>
        <taxon>Bacteria</taxon>
        <taxon>Bacillati</taxon>
        <taxon>Actinomycetota</taxon>
        <taxon>Actinomycetes</taxon>
        <taxon>Mycobacteriales</taxon>
        <taxon>Gordoniaceae</taxon>
        <taxon>Gordonia</taxon>
    </lineage>
</organism>
<sequence length="129" mass="14271">MIPRRLVAAFDGDRDRLGERIATTYLELWDDPETGRILQSMVRTAMTSERSASLLREVLAGRILANLPDDVRVGDEVSLRVLLCGTHLLGIAIARNIVGIEPVAGMDREHIVELVAPTIQRYLTGLAPR</sequence>
<dbReference type="Proteomes" id="UP001059836">
    <property type="component" value="Chromosome"/>
</dbReference>
<evidence type="ECO:0000259" key="1">
    <source>
        <dbReference type="Pfam" id="PF17920"/>
    </source>
</evidence>
<dbReference type="Pfam" id="PF17920">
    <property type="entry name" value="TetR_C_16"/>
    <property type="match status" value="1"/>
</dbReference>
<dbReference type="InterPro" id="IPR036271">
    <property type="entry name" value="Tet_transcr_reg_TetR-rel_C_sf"/>
</dbReference>
<feature type="domain" description="Tetracyclin repressor-like C-terminal" evidence="1">
    <location>
        <begin position="15"/>
        <end position="123"/>
    </location>
</feature>